<proteinExistence type="predicted"/>
<dbReference type="Gene3D" id="1.20.1440.30">
    <property type="entry name" value="Biosynthetic Protein domain"/>
    <property type="match status" value="1"/>
</dbReference>
<dbReference type="Pfam" id="PF05139">
    <property type="entry name" value="Erythro_esteras"/>
    <property type="match status" value="1"/>
</dbReference>
<name>A0A3D9B3Y5_9FLAO</name>
<dbReference type="Gene3D" id="3.40.1660.10">
    <property type="entry name" value="EreA-like (biosynthetic domain)"/>
    <property type="match status" value="1"/>
</dbReference>
<organism evidence="1 2">
    <name type="scientific">Chryseobacterium pennipullorum</name>
    <dbReference type="NCBI Taxonomy" id="2258963"/>
    <lineage>
        <taxon>Bacteria</taxon>
        <taxon>Pseudomonadati</taxon>
        <taxon>Bacteroidota</taxon>
        <taxon>Flavobacteriia</taxon>
        <taxon>Flavobacteriales</taxon>
        <taxon>Weeksellaceae</taxon>
        <taxon>Chryseobacterium group</taxon>
        <taxon>Chryseobacterium</taxon>
    </lineage>
</organism>
<evidence type="ECO:0000313" key="1">
    <source>
        <dbReference type="EMBL" id="REC48364.1"/>
    </source>
</evidence>
<dbReference type="InterPro" id="IPR052036">
    <property type="entry name" value="Hydrolase/PRTase-associated"/>
</dbReference>
<accession>A0A3D9B3Y5</accession>
<dbReference type="CDD" id="cd14728">
    <property type="entry name" value="Ere-like"/>
    <property type="match status" value="1"/>
</dbReference>
<dbReference type="PANTHER" id="PTHR31299:SF0">
    <property type="entry name" value="ESTERASE, PUTATIVE (AFU_ORTHOLOGUE AFUA_1G05850)-RELATED"/>
    <property type="match status" value="1"/>
</dbReference>
<dbReference type="InterPro" id="IPR007815">
    <property type="entry name" value="Emycin_Estase"/>
</dbReference>
<sequence>MIGLVNLKAQDHSVKTIELNLSKDALKIGAPVAKEIGNNTIVGLGEGTHGTKEFNEIRAAISKKLITKDHFSIVCFEAPYGDVYYLNKAVNSNADIKAAMKQYLISIWQTKEIEDFLLWIREYNRNNKNQILLSGVDFNFVLNSVNILENEFKNKHTLKALTDSLLPKASYQDEMWKKQNDKSFRIDMPSLIKSGTQAYGLVQNIEETVKKENISLSTGAKLALENIKLGFTVMYEASKQNYEISRDQMMAGMVTKTHQLYDNKKVIVIAHNGHVSFKFPFSEDMGMGGYLKKQFGEKYFALATLTSTGTYSATLDNIDTNDNKYKAYQFPNPLEASWQNYFSKFKNENFYLNLRENNGTLKQNLSLAFWGYFYLDPIKYEKNIYTEKISNLNDYFDGIIFIRKTNASEHLN</sequence>
<dbReference type="EMBL" id="QNVV01000005">
    <property type="protein sequence ID" value="REC48364.1"/>
    <property type="molecule type" value="Genomic_DNA"/>
</dbReference>
<protein>
    <submittedName>
        <fullName evidence="1">Erythromycin esterase</fullName>
    </submittedName>
</protein>
<evidence type="ECO:0000313" key="2">
    <source>
        <dbReference type="Proteomes" id="UP000256257"/>
    </source>
</evidence>
<dbReference type="Proteomes" id="UP000256257">
    <property type="component" value="Unassembled WGS sequence"/>
</dbReference>
<keyword evidence="2" id="KW-1185">Reference proteome</keyword>
<dbReference type="OrthoDB" id="9810066at2"/>
<reference evidence="1 2" key="1">
    <citation type="submission" date="2018-06" db="EMBL/GenBank/DDBJ databases">
        <title>Novel Chryseobacterium species.</title>
        <authorList>
            <person name="Newman J."/>
            <person name="Hugo C."/>
            <person name="Oosthuizen L."/>
            <person name="Charimba G."/>
        </authorList>
    </citation>
    <scope>NUCLEOTIDE SEQUENCE [LARGE SCALE GENOMIC DNA]</scope>
    <source>
        <strain evidence="1 2">7_F195</strain>
    </source>
</reference>
<dbReference type="SUPFAM" id="SSF159501">
    <property type="entry name" value="EreA/ChaN-like"/>
    <property type="match status" value="1"/>
</dbReference>
<dbReference type="PANTHER" id="PTHR31299">
    <property type="entry name" value="ESTERASE, PUTATIVE (AFU_ORTHOLOGUE AFUA_1G05850)-RELATED"/>
    <property type="match status" value="1"/>
</dbReference>
<comment type="caution">
    <text evidence="1">The sequence shown here is derived from an EMBL/GenBank/DDBJ whole genome shotgun (WGS) entry which is preliminary data.</text>
</comment>
<dbReference type="GO" id="GO:0046677">
    <property type="term" value="P:response to antibiotic"/>
    <property type="evidence" value="ECO:0007669"/>
    <property type="project" value="InterPro"/>
</dbReference>
<dbReference type="Gene3D" id="3.30.1870.10">
    <property type="entry name" value="EreA-like, domain 2"/>
    <property type="match status" value="1"/>
</dbReference>
<dbReference type="AlphaFoldDB" id="A0A3D9B3Y5"/>
<gene>
    <name evidence="1" type="ORF">DRF67_08335</name>
</gene>